<sequence>MALAESDAITTSSQLLQSDNSNTALRGIPAGTQQNFSPYGFLHAAPSTHLITFSGQRLDTMLDCYVLGNGRRLYSSRSRRFLQADTMSPFGKGGPNGYCYCQNDPINRHDPSGKMWEWIKRGVNWLVGQRPTISVDRAQLRIGGERTQSPNLTLILHRAGHTPAPDSYHVSVDIGDVEFVAGVGNRIINSAEVLEPLSSLIINRAENAAIAAAANLLTYQATNTLTLGVAAQLATHSYLERRLIRDTIGEVRVTPIQPDPYDYIRH</sequence>
<evidence type="ECO:0008006" key="3">
    <source>
        <dbReference type="Google" id="ProtNLM"/>
    </source>
</evidence>
<accession>A0ABM6J8F1</accession>
<gene>
    <name evidence="1" type="ORF">B2J77_16380</name>
</gene>
<dbReference type="Gene3D" id="2.180.10.10">
    <property type="entry name" value="RHS repeat-associated core"/>
    <property type="match status" value="1"/>
</dbReference>
<protein>
    <recommendedName>
        <fullName evidence="3">RHS repeat-associated core domain-containing protein</fullName>
    </recommendedName>
</protein>
<dbReference type="NCBIfam" id="TIGR03696">
    <property type="entry name" value="Rhs_assc_core"/>
    <property type="match status" value="1"/>
</dbReference>
<proteinExistence type="predicted"/>
<evidence type="ECO:0000313" key="2">
    <source>
        <dbReference type="Proteomes" id="UP000191010"/>
    </source>
</evidence>
<dbReference type="Proteomes" id="UP000191010">
    <property type="component" value="Chromosome"/>
</dbReference>
<dbReference type="EMBL" id="CP019952">
    <property type="protein sequence ID" value="AQW70773.1"/>
    <property type="molecule type" value="Genomic_DNA"/>
</dbReference>
<keyword evidence="2" id="KW-1185">Reference proteome</keyword>
<organism evidence="1 2">
    <name type="scientific">Pseudomonas parafulva</name>
    <dbReference type="NCBI Taxonomy" id="157782"/>
    <lineage>
        <taxon>Bacteria</taxon>
        <taxon>Pseudomonadati</taxon>
        <taxon>Pseudomonadota</taxon>
        <taxon>Gammaproteobacteria</taxon>
        <taxon>Pseudomonadales</taxon>
        <taxon>Pseudomonadaceae</taxon>
        <taxon>Pseudomonas</taxon>
    </lineage>
</organism>
<dbReference type="InterPro" id="IPR022385">
    <property type="entry name" value="Rhs_assc_core"/>
</dbReference>
<name>A0ABM6J8F1_9PSED</name>
<reference evidence="1 2" key="1">
    <citation type="submission" date="2017-02" db="EMBL/GenBank/DDBJ databases">
        <authorList>
            <person name="Guo L."/>
        </authorList>
    </citation>
    <scope>NUCLEOTIDE SEQUENCE [LARGE SCALE GENOMIC DNA]</scope>
    <source>
        <strain evidence="1 2">PRS09-11288</strain>
    </source>
</reference>
<evidence type="ECO:0000313" key="1">
    <source>
        <dbReference type="EMBL" id="AQW70773.1"/>
    </source>
</evidence>